<evidence type="ECO:0000256" key="5">
    <source>
        <dbReference type="ARBA" id="ARBA00022553"/>
    </source>
</evidence>
<evidence type="ECO:0000259" key="14">
    <source>
        <dbReference type="PROSITE" id="PS50109"/>
    </source>
</evidence>
<keyword evidence="13" id="KW-0812">Transmembrane</keyword>
<dbReference type="CDD" id="cd06225">
    <property type="entry name" value="HAMP"/>
    <property type="match status" value="1"/>
</dbReference>
<dbReference type="SMART" id="SM00388">
    <property type="entry name" value="HisKA"/>
    <property type="match status" value="1"/>
</dbReference>
<accession>A0ABU6Q0T4</accession>
<evidence type="ECO:0000256" key="8">
    <source>
        <dbReference type="ARBA" id="ARBA00022777"/>
    </source>
</evidence>
<evidence type="ECO:0000256" key="2">
    <source>
        <dbReference type="ARBA" id="ARBA00004651"/>
    </source>
</evidence>
<dbReference type="PROSITE" id="PS50885">
    <property type="entry name" value="HAMP"/>
    <property type="match status" value="1"/>
</dbReference>
<dbReference type="InterPro" id="IPR036890">
    <property type="entry name" value="HATPase_C_sf"/>
</dbReference>
<dbReference type="Proteomes" id="UP001343257">
    <property type="component" value="Unassembled WGS sequence"/>
</dbReference>
<keyword evidence="11 13" id="KW-0472">Membrane</keyword>
<evidence type="ECO:0000256" key="7">
    <source>
        <dbReference type="ARBA" id="ARBA00022741"/>
    </source>
</evidence>
<evidence type="ECO:0000256" key="13">
    <source>
        <dbReference type="SAM" id="Phobius"/>
    </source>
</evidence>
<dbReference type="PANTHER" id="PTHR43711:SF1">
    <property type="entry name" value="HISTIDINE KINASE 1"/>
    <property type="match status" value="1"/>
</dbReference>
<evidence type="ECO:0000256" key="10">
    <source>
        <dbReference type="ARBA" id="ARBA00023012"/>
    </source>
</evidence>
<dbReference type="InterPro" id="IPR003660">
    <property type="entry name" value="HAMP_dom"/>
</dbReference>
<keyword evidence="6" id="KW-0808">Transferase</keyword>
<dbReference type="Gene3D" id="3.30.565.10">
    <property type="entry name" value="Histidine kinase-like ATPase, C-terminal domain"/>
    <property type="match status" value="1"/>
</dbReference>
<name>A0ABU6Q0T4_9BACL</name>
<feature type="domain" description="HAMP" evidence="15">
    <location>
        <begin position="79"/>
        <end position="126"/>
    </location>
</feature>
<dbReference type="InterPro" id="IPR005467">
    <property type="entry name" value="His_kinase_dom"/>
</dbReference>
<evidence type="ECO:0000256" key="9">
    <source>
        <dbReference type="ARBA" id="ARBA00022840"/>
    </source>
</evidence>
<keyword evidence="10" id="KW-0902">Two-component regulatory system</keyword>
<organism evidence="16 17">
    <name type="scientific">Paenibacillus chibensis</name>
    <dbReference type="NCBI Taxonomy" id="59846"/>
    <lineage>
        <taxon>Bacteria</taxon>
        <taxon>Bacillati</taxon>
        <taxon>Bacillota</taxon>
        <taxon>Bacilli</taxon>
        <taxon>Bacillales</taxon>
        <taxon>Paenibacillaceae</taxon>
        <taxon>Paenibacillus</taxon>
    </lineage>
</organism>
<feature type="domain" description="Histidine kinase" evidence="14">
    <location>
        <begin position="134"/>
        <end position="349"/>
    </location>
</feature>
<comment type="subcellular location">
    <subcellularLocation>
        <location evidence="2">Cell membrane</location>
        <topology evidence="2">Multi-pass membrane protein</topology>
    </subcellularLocation>
</comment>
<dbReference type="EMBL" id="JARTLD010000078">
    <property type="protein sequence ID" value="MED5020744.1"/>
    <property type="molecule type" value="Genomic_DNA"/>
</dbReference>
<dbReference type="GO" id="GO:0016301">
    <property type="term" value="F:kinase activity"/>
    <property type="evidence" value="ECO:0007669"/>
    <property type="project" value="UniProtKB-KW"/>
</dbReference>
<dbReference type="InterPro" id="IPR004358">
    <property type="entry name" value="Sig_transdc_His_kin-like_C"/>
</dbReference>
<evidence type="ECO:0000259" key="15">
    <source>
        <dbReference type="PROSITE" id="PS50885"/>
    </source>
</evidence>
<evidence type="ECO:0000256" key="1">
    <source>
        <dbReference type="ARBA" id="ARBA00000085"/>
    </source>
</evidence>
<dbReference type="Pfam" id="PF02518">
    <property type="entry name" value="HATPase_c"/>
    <property type="match status" value="1"/>
</dbReference>
<evidence type="ECO:0000313" key="16">
    <source>
        <dbReference type="EMBL" id="MED5020744.1"/>
    </source>
</evidence>
<comment type="catalytic activity">
    <reaction evidence="1">
        <text>ATP + protein L-histidine = ADP + protein N-phospho-L-histidine.</text>
        <dbReference type="EC" id="2.7.13.3"/>
    </reaction>
</comment>
<dbReference type="EC" id="2.7.13.3" evidence="3"/>
<keyword evidence="17" id="KW-1185">Reference proteome</keyword>
<dbReference type="SUPFAM" id="SSF47384">
    <property type="entry name" value="Homodimeric domain of signal transducing histidine kinase"/>
    <property type="match status" value="1"/>
</dbReference>
<evidence type="ECO:0000256" key="3">
    <source>
        <dbReference type="ARBA" id="ARBA00012438"/>
    </source>
</evidence>
<keyword evidence="8 16" id="KW-0418">Kinase</keyword>
<keyword evidence="13" id="KW-1133">Transmembrane helix</keyword>
<dbReference type="InterPro" id="IPR003594">
    <property type="entry name" value="HATPase_dom"/>
</dbReference>
<dbReference type="CDD" id="cd00082">
    <property type="entry name" value="HisKA"/>
    <property type="match status" value="1"/>
</dbReference>
<dbReference type="InterPro" id="IPR036097">
    <property type="entry name" value="HisK_dim/P_sf"/>
</dbReference>
<evidence type="ECO:0000256" key="6">
    <source>
        <dbReference type="ARBA" id="ARBA00022679"/>
    </source>
</evidence>
<dbReference type="PANTHER" id="PTHR43711">
    <property type="entry name" value="TWO-COMPONENT HISTIDINE KINASE"/>
    <property type="match status" value="1"/>
</dbReference>
<evidence type="ECO:0000256" key="11">
    <source>
        <dbReference type="ARBA" id="ARBA00023136"/>
    </source>
</evidence>
<dbReference type="Pfam" id="PF00512">
    <property type="entry name" value="HisKA"/>
    <property type="match status" value="1"/>
</dbReference>
<dbReference type="InterPro" id="IPR003661">
    <property type="entry name" value="HisK_dim/P_dom"/>
</dbReference>
<dbReference type="RefSeq" id="WP_328282175.1">
    <property type="nucleotide sequence ID" value="NZ_JARTLD010000078.1"/>
</dbReference>
<keyword evidence="4" id="KW-1003">Cell membrane</keyword>
<keyword evidence="9" id="KW-0067">ATP-binding</keyword>
<feature type="transmembrane region" description="Helical" evidence="13">
    <location>
        <begin position="45"/>
        <end position="66"/>
    </location>
</feature>
<dbReference type="PRINTS" id="PR00344">
    <property type="entry name" value="BCTRLSENSOR"/>
</dbReference>
<reference evidence="16 17" key="1">
    <citation type="submission" date="2023-03" db="EMBL/GenBank/DDBJ databases">
        <title>Bacillus Genome Sequencing.</title>
        <authorList>
            <person name="Dunlap C."/>
        </authorList>
    </citation>
    <scope>NUCLEOTIDE SEQUENCE [LARGE SCALE GENOMIC DNA]</scope>
    <source>
        <strain evidence="16 17">NRS-52</strain>
    </source>
</reference>
<dbReference type="InterPro" id="IPR050736">
    <property type="entry name" value="Sensor_HK_Regulatory"/>
</dbReference>
<dbReference type="Gene3D" id="1.10.287.130">
    <property type="match status" value="1"/>
</dbReference>
<gene>
    <name evidence="16" type="ORF">P9847_26135</name>
</gene>
<evidence type="ECO:0000256" key="4">
    <source>
        <dbReference type="ARBA" id="ARBA00022475"/>
    </source>
</evidence>
<comment type="caution">
    <text evidence="16">The sequence shown here is derived from an EMBL/GenBank/DDBJ whole genome shotgun (WGS) entry which is preliminary data.</text>
</comment>
<keyword evidence="7" id="KW-0547">Nucleotide-binding</keyword>
<dbReference type="SMART" id="SM00387">
    <property type="entry name" value="HATPase_c"/>
    <property type="match status" value="1"/>
</dbReference>
<evidence type="ECO:0000256" key="12">
    <source>
        <dbReference type="SAM" id="MobiDB-lite"/>
    </source>
</evidence>
<feature type="region of interest" description="Disordered" evidence="12">
    <location>
        <begin position="356"/>
        <end position="379"/>
    </location>
</feature>
<dbReference type="PROSITE" id="PS50109">
    <property type="entry name" value="HIS_KIN"/>
    <property type="match status" value="1"/>
</dbReference>
<dbReference type="CDD" id="cd00075">
    <property type="entry name" value="HATPase"/>
    <property type="match status" value="1"/>
</dbReference>
<evidence type="ECO:0000313" key="17">
    <source>
        <dbReference type="Proteomes" id="UP001343257"/>
    </source>
</evidence>
<dbReference type="SUPFAM" id="SSF55874">
    <property type="entry name" value="ATPase domain of HSP90 chaperone/DNA topoisomerase II/histidine kinase"/>
    <property type="match status" value="1"/>
</dbReference>
<sequence>MNQHKGFWMKLRVISFMLMVLTGLSLCWTASYFLFWWFGWNWTGLVRQLGVSVLGFIFFGFIIWIISHFGRQRQVEFYQSIIEAFRRIARGDFTVALPTEGLDNGRFTDIIKSINDMAADLNRLETMRQGFISDVSHEIQSPLTSISGFARVLKEKELTPEEREHYLDIIEQESLRLSRLSENMLRLASLDSEQHPFQPVPMRLDKQLQTLILACEPQWLEKDLDVSAELTPVMMDADPDLLSQVWVNLLHNAIKFTPPGGAIEVRLEADEEEVCVMVADSGIGISEEDQMHIFERFFKADKSRTRSGGGSGLGLSIIQKIVEMHHGSVSADSKLGTGTTMTIRLPKAATAGVPAAAQPAASVLGKKGRASRSAGKELR</sequence>
<protein>
    <recommendedName>
        <fullName evidence="3">histidine kinase</fullName>
        <ecNumber evidence="3">2.7.13.3</ecNumber>
    </recommendedName>
</protein>
<keyword evidence="5" id="KW-0597">Phosphoprotein</keyword>
<feature type="transmembrane region" description="Helical" evidence="13">
    <location>
        <begin position="12"/>
        <end position="39"/>
    </location>
</feature>
<proteinExistence type="predicted"/>